<evidence type="ECO:0000313" key="14">
    <source>
        <dbReference type="EMBL" id="CAD7249603.1"/>
    </source>
</evidence>
<evidence type="ECO:0000256" key="6">
    <source>
        <dbReference type="ARBA" id="ARBA00022490"/>
    </source>
</evidence>
<evidence type="ECO:0000256" key="3">
    <source>
        <dbReference type="ARBA" id="ARBA00004496"/>
    </source>
</evidence>
<evidence type="ECO:0000256" key="10">
    <source>
        <dbReference type="ARBA" id="ARBA00023128"/>
    </source>
</evidence>
<feature type="compositionally biased region" description="Basic and acidic residues" evidence="12">
    <location>
        <begin position="327"/>
        <end position="349"/>
    </location>
</feature>
<feature type="domain" description="ECSIT C-terminal" evidence="13">
    <location>
        <begin position="163"/>
        <end position="316"/>
    </location>
</feature>
<dbReference type="PANTHER" id="PTHR13113">
    <property type="entry name" value="ECSIT EVOLUTIONARILY CONSERVED SIGNALING INTERMEDIATE IN TOLL PATHWAYS"/>
    <property type="match status" value="1"/>
</dbReference>
<evidence type="ECO:0000313" key="15">
    <source>
        <dbReference type="Proteomes" id="UP000677054"/>
    </source>
</evidence>
<evidence type="ECO:0000256" key="4">
    <source>
        <dbReference type="ARBA" id="ARBA00007674"/>
    </source>
</evidence>
<keyword evidence="7" id="KW-0399">Innate immunity</keyword>
<evidence type="ECO:0000259" key="13">
    <source>
        <dbReference type="SMART" id="SM01284"/>
    </source>
</evidence>
<comment type="subcellular location">
    <subcellularLocation>
        <location evidence="3">Cytoplasm</location>
    </subcellularLocation>
    <subcellularLocation>
        <location evidence="2">Mitochondrion</location>
    </subcellularLocation>
    <subcellularLocation>
        <location evidence="1">Nucleus</location>
    </subcellularLocation>
</comment>
<protein>
    <recommendedName>
        <fullName evidence="5">Evolutionarily conserved signaling intermediate in Toll pathway, mitochondrial</fullName>
    </recommendedName>
</protein>
<evidence type="ECO:0000256" key="8">
    <source>
        <dbReference type="ARBA" id="ARBA00022859"/>
    </source>
</evidence>
<accession>A0A7R9A8U2</accession>
<dbReference type="EMBL" id="LR901901">
    <property type="protein sequence ID" value="CAD7249603.1"/>
    <property type="molecule type" value="Genomic_DNA"/>
</dbReference>
<keyword evidence="8" id="KW-0391">Immunity</keyword>
<evidence type="ECO:0000256" key="11">
    <source>
        <dbReference type="ARBA" id="ARBA00023242"/>
    </source>
</evidence>
<evidence type="ECO:0000256" key="2">
    <source>
        <dbReference type="ARBA" id="ARBA00004173"/>
    </source>
</evidence>
<dbReference type="GO" id="GO:0005634">
    <property type="term" value="C:nucleus"/>
    <property type="evidence" value="ECO:0007669"/>
    <property type="project" value="UniProtKB-SubCell"/>
</dbReference>
<dbReference type="GO" id="GO:0045087">
    <property type="term" value="P:innate immune response"/>
    <property type="evidence" value="ECO:0007669"/>
    <property type="project" value="UniProtKB-KW"/>
</dbReference>
<dbReference type="InterPro" id="IPR046448">
    <property type="entry name" value="ECSIT_N"/>
</dbReference>
<evidence type="ECO:0000256" key="1">
    <source>
        <dbReference type="ARBA" id="ARBA00004123"/>
    </source>
</evidence>
<evidence type="ECO:0000256" key="7">
    <source>
        <dbReference type="ARBA" id="ARBA00022588"/>
    </source>
</evidence>
<dbReference type="GO" id="GO:0007178">
    <property type="term" value="P:cell surface receptor protein serine/threonine kinase signaling pathway"/>
    <property type="evidence" value="ECO:0007669"/>
    <property type="project" value="TreeGrafter"/>
</dbReference>
<dbReference type="Pfam" id="PF06239">
    <property type="entry name" value="ECSIT_N"/>
    <property type="match status" value="1"/>
</dbReference>
<dbReference type="PANTHER" id="PTHR13113:SF1">
    <property type="entry name" value="EVOLUTIONARILY CONSERVED SIGNALING INTERMEDIATE IN TOLL PATHWAY, MITOCHONDRIAL"/>
    <property type="match status" value="1"/>
</dbReference>
<evidence type="ECO:0000256" key="12">
    <source>
        <dbReference type="SAM" id="MobiDB-lite"/>
    </source>
</evidence>
<dbReference type="AlphaFoldDB" id="A0A7R9A8U2"/>
<keyword evidence="6" id="KW-0963">Cytoplasm</keyword>
<keyword evidence="11" id="KW-0539">Nucleus</keyword>
<dbReference type="InterPro" id="IPR029342">
    <property type="entry name" value="ECIST_C"/>
</dbReference>
<dbReference type="InterPro" id="IPR010418">
    <property type="entry name" value="ECSIT"/>
</dbReference>
<reference evidence="14" key="1">
    <citation type="submission" date="2020-11" db="EMBL/GenBank/DDBJ databases">
        <authorList>
            <person name="Tran Van P."/>
        </authorList>
    </citation>
    <scope>NUCLEOTIDE SEQUENCE</scope>
</reference>
<evidence type="ECO:0000256" key="5">
    <source>
        <dbReference type="ARBA" id="ARBA00019998"/>
    </source>
</evidence>
<name>A0A7R9A8U2_9CRUS</name>
<keyword evidence="9" id="KW-0809">Transit peptide</keyword>
<organism evidence="14">
    <name type="scientific">Darwinula stevensoni</name>
    <dbReference type="NCBI Taxonomy" id="69355"/>
    <lineage>
        <taxon>Eukaryota</taxon>
        <taxon>Metazoa</taxon>
        <taxon>Ecdysozoa</taxon>
        <taxon>Arthropoda</taxon>
        <taxon>Crustacea</taxon>
        <taxon>Oligostraca</taxon>
        <taxon>Ostracoda</taxon>
        <taxon>Podocopa</taxon>
        <taxon>Podocopida</taxon>
        <taxon>Darwinulocopina</taxon>
        <taxon>Darwinuloidea</taxon>
        <taxon>Darwinulidae</taxon>
        <taxon>Darwinula</taxon>
    </lineage>
</organism>
<dbReference type="Proteomes" id="UP000677054">
    <property type="component" value="Unassembled WGS sequence"/>
</dbReference>
<comment type="similarity">
    <text evidence="4">Belongs to the ECSIT family.</text>
</comment>
<dbReference type="EMBL" id="CAJPEV010002384">
    <property type="protein sequence ID" value="CAG0896724.1"/>
    <property type="molecule type" value="Genomic_DNA"/>
</dbReference>
<keyword evidence="15" id="KW-1185">Reference proteome</keyword>
<dbReference type="Pfam" id="PF14784">
    <property type="entry name" value="ECSIT_C"/>
    <property type="match status" value="1"/>
</dbReference>
<gene>
    <name evidence="14" type="ORF">DSTB1V02_LOCUS9392</name>
</gene>
<dbReference type="GO" id="GO:0005739">
    <property type="term" value="C:mitochondrion"/>
    <property type="evidence" value="ECO:0007669"/>
    <property type="project" value="UniProtKB-SubCell"/>
</dbReference>
<sequence>MGKVGDEEGRYEDDRDETRLSTREYFNRFEEKTKEAFLDAIGGYEEAEKHRRGHVEFIYAALKYMKEFGVMPDDEMGQTLKEIFGKSLSHPQRKYMRMMYWMPKFKNLSPWLLPNPVPTDSLELAKLAMQRIGSVDLQTEVEVFDAGELEDSIDGTWIVSAQSQTQRKLIAKHSTDKPIYVEGAFRIYLRKACLAYFILRAEPEPKPQVDEDADDEPALWCASQMALTVLNRGDCLLHLEVGMLQHIFQWKNPFREVPKEKLLPPVQSSVHEQEDGVILAACATGTSSKDSLLSWIRFLQQTNPRLGDIPVVFSFHSPLGSVVPIELPKDEPEPPSKAEEDVKRLHGGVEGDDPEETLETKMVNFKPIPG</sequence>
<keyword evidence="10" id="KW-0496">Mitochondrion</keyword>
<feature type="region of interest" description="Disordered" evidence="12">
    <location>
        <begin position="326"/>
        <end position="370"/>
    </location>
</feature>
<proteinExistence type="inferred from homology"/>
<dbReference type="OrthoDB" id="10064298at2759"/>
<dbReference type="SMART" id="SM01284">
    <property type="entry name" value="ECSIT_Cterm"/>
    <property type="match status" value="1"/>
</dbReference>
<evidence type="ECO:0000256" key="9">
    <source>
        <dbReference type="ARBA" id="ARBA00022946"/>
    </source>
</evidence>